<name>A0A511T851_MYXFU</name>
<dbReference type="AlphaFoldDB" id="A0A511T851"/>
<gene>
    <name evidence="2" type="ORF">MFU01_48300</name>
</gene>
<evidence type="ECO:0000256" key="1">
    <source>
        <dbReference type="SAM" id="MobiDB-lite"/>
    </source>
</evidence>
<protein>
    <submittedName>
        <fullName evidence="2">Uncharacterized protein</fullName>
    </submittedName>
</protein>
<organism evidence="2 3">
    <name type="scientific">Myxococcus fulvus</name>
    <dbReference type="NCBI Taxonomy" id="33"/>
    <lineage>
        <taxon>Bacteria</taxon>
        <taxon>Pseudomonadati</taxon>
        <taxon>Myxococcota</taxon>
        <taxon>Myxococcia</taxon>
        <taxon>Myxococcales</taxon>
        <taxon>Cystobacterineae</taxon>
        <taxon>Myxococcaceae</taxon>
        <taxon>Myxococcus</taxon>
    </lineage>
</organism>
<feature type="region of interest" description="Disordered" evidence="1">
    <location>
        <begin position="192"/>
        <end position="232"/>
    </location>
</feature>
<reference evidence="2 3" key="1">
    <citation type="submission" date="2019-07" db="EMBL/GenBank/DDBJ databases">
        <title>Whole genome shotgun sequence of Myxococcus fulvus NBRC 100333.</title>
        <authorList>
            <person name="Hosoyama A."/>
            <person name="Uohara A."/>
            <person name="Ohji S."/>
            <person name="Ichikawa N."/>
        </authorList>
    </citation>
    <scope>NUCLEOTIDE SEQUENCE [LARGE SCALE GENOMIC DNA]</scope>
    <source>
        <strain evidence="2 3">NBRC 100333</strain>
    </source>
</reference>
<proteinExistence type="predicted"/>
<sequence length="232" mass="24465">MAASGLVSDVPVSRVSSGERERAALGEGFAGEVFTEVAGCFAPAGVPRAPLLFRGVESDLAVVGRFSPRGALFAPLLLRAVGSCRAEKDFAPPDAPFAPGSFRETSCLAEACFAPSAAPPAALLLRGSPSRAEEEDADFFASFGWERPFISEPRAWGPRDVVFPDEGFPRAGCFFASAPFFAWAFCVAVPSRSEGERSRGGVPGFVRSPSREAAPRWKGSFPRTPLAISSSS</sequence>
<evidence type="ECO:0000313" key="3">
    <source>
        <dbReference type="Proteomes" id="UP000321514"/>
    </source>
</evidence>
<comment type="caution">
    <text evidence="2">The sequence shown here is derived from an EMBL/GenBank/DDBJ whole genome shotgun (WGS) entry which is preliminary data.</text>
</comment>
<evidence type="ECO:0000313" key="2">
    <source>
        <dbReference type="EMBL" id="GEN09793.1"/>
    </source>
</evidence>
<dbReference type="EMBL" id="BJXR01000036">
    <property type="protein sequence ID" value="GEN09793.1"/>
    <property type="molecule type" value="Genomic_DNA"/>
</dbReference>
<accession>A0A511T851</accession>
<dbReference type="Proteomes" id="UP000321514">
    <property type="component" value="Unassembled WGS sequence"/>
</dbReference>